<dbReference type="OrthoDB" id="9801997at2"/>
<dbReference type="PANTHER" id="PTHR34846">
    <property type="entry name" value="4-CARBOXYMUCONOLACTONE DECARBOXYLASE FAMILY PROTEIN (AFU_ORTHOLOGUE AFUA_6G11590)"/>
    <property type="match status" value="1"/>
</dbReference>
<reference evidence="2 3" key="1">
    <citation type="journal article" date="2014" name="Antonie Van Leeuwenhoek">
        <title>Hyphomonas beringensis sp. nov. and Hyphomonas chukchiensis sp. nov., isolated from surface seawater of the Bering Sea and Chukchi Sea.</title>
        <authorList>
            <person name="Li C."/>
            <person name="Lai Q."/>
            <person name="Li G."/>
            <person name="Dong C."/>
            <person name="Wang J."/>
            <person name="Liao Y."/>
            <person name="Shao Z."/>
        </authorList>
    </citation>
    <scope>NUCLEOTIDE SEQUENCE [LARGE SCALE GENOMIC DNA]</scope>
    <source>
        <strain evidence="2 3">MHS-3</strain>
    </source>
</reference>
<dbReference type="PANTHER" id="PTHR34846:SF5">
    <property type="entry name" value="CARBOXYMUCONOLACTONE DECARBOXYLASE-LIKE DOMAIN-CONTAINING PROTEIN"/>
    <property type="match status" value="1"/>
</dbReference>
<dbReference type="RefSeq" id="WP_035573439.1">
    <property type="nucleotide sequence ID" value="NZ_ARYH01000003.1"/>
</dbReference>
<dbReference type="Pfam" id="PF02627">
    <property type="entry name" value="CMD"/>
    <property type="match status" value="1"/>
</dbReference>
<dbReference type="InterPro" id="IPR003779">
    <property type="entry name" value="CMD-like"/>
</dbReference>
<dbReference type="EMBL" id="ARYH01000003">
    <property type="protein sequence ID" value="KCZ83182.1"/>
    <property type="molecule type" value="Genomic_DNA"/>
</dbReference>
<proteinExistence type="predicted"/>
<dbReference type="eggNOG" id="COG2128">
    <property type="taxonomic scope" value="Bacteria"/>
</dbReference>
<keyword evidence="3" id="KW-1185">Reference proteome</keyword>
<name>A0A069E0M8_9PROT</name>
<dbReference type="AlphaFoldDB" id="A0A069E0M8"/>
<accession>A0A069E0M8</accession>
<sequence>MPRLKEAGREAKNPYADKIFDIVFGDRDPVAEPGTATGTPGNWWTVFNIVPEAFQHTTEGFRFYRSKDRQIDPKLRELGQIRAGYTVGSRFVFSQHCKSCRHLGMPEEQIEAIPHWQVATCFNELERALLAYTDGLVLERGRVPDGVFETLKKHLSDEEILEFTYITCTYMMHAIMSRALRLEYDDVDEPVTEVPAPEGYYDDVMSMVDRKEE</sequence>
<gene>
    <name evidence="2" type="ORF">HAD_15882</name>
</gene>
<feature type="domain" description="Carboxymuconolactone decarboxylase-like" evidence="1">
    <location>
        <begin position="53"/>
        <end position="133"/>
    </location>
</feature>
<dbReference type="GO" id="GO:0051920">
    <property type="term" value="F:peroxiredoxin activity"/>
    <property type="evidence" value="ECO:0007669"/>
    <property type="project" value="InterPro"/>
</dbReference>
<organism evidence="2 3">
    <name type="scientific">Hyphomonas adhaerens MHS-3</name>
    <dbReference type="NCBI Taxonomy" id="1280949"/>
    <lineage>
        <taxon>Bacteria</taxon>
        <taxon>Pseudomonadati</taxon>
        <taxon>Pseudomonadota</taxon>
        <taxon>Alphaproteobacteria</taxon>
        <taxon>Hyphomonadales</taxon>
        <taxon>Hyphomonadaceae</taxon>
        <taxon>Hyphomonas</taxon>
    </lineage>
</organism>
<evidence type="ECO:0000313" key="2">
    <source>
        <dbReference type="EMBL" id="KCZ83182.1"/>
    </source>
</evidence>
<dbReference type="STRING" id="1280949.HAD_15882"/>
<comment type="caution">
    <text evidence="2">The sequence shown here is derived from an EMBL/GenBank/DDBJ whole genome shotgun (WGS) entry which is preliminary data.</text>
</comment>
<dbReference type="PATRIC" id="fig|1280949.3.peg.3225"/>
<dbReference type="SUPFAM" id="SSF69118">
    <property type="entry name" value="AhpD-like"/>
    <property type="match status" value="1"/>
</dbReference>
<evidence type="ECO:0000259" key="1">
    <source>
        <dbReference type="Pfam" id="PF02627"/>
    </source>
</evidence>
<dbReference type="InterPro" id="IPR029032">
    <property type="entry name" value="AhpD-like"/>
</dbReference>
<evidence type="ECO:0000313" key="3">
    <source>
        <dbReference type="Proteomes" id="UP000027446"/>
    </source>
</evidence>
<protein>
    <submittedName>
        <fullName evidence="2">Carboxymuconolactone decarboxylase</fullName>
    </submittedName>
</protein>
<dbReference type="Proteomes" id="UP000027446">
    <property type="component" value="Unassembled WGS sequence"/>
</dbReference>
<dbReference type="Gene3D" id="1.20.1290.10">
    <property type="entry name" value="AhpD-like"/>
    <property type="match status" value="1"/>
</dbReference>